<dbReference type="Proteomes" id="UP001303046">
    <property type="component" value="Unassembled WGS sequence"/>
</dbReference>
<comment type="caution">
    <text evidence="1">The sequence shown here is derived from an EMBL/GenBank/DDBJ whole genome shotgun (WGS) entry which is preliminary data.</text>
</comment>
<reference evidence="1 2" key="1">
    <citation type="submission" date="2023-08" db="EMBL/GenBank/DDBJ databases">
        <title>A Necator americanus chromosomal reference genome.</title>
        <authorList>
            <person name="Ilik V."/>
            <person name="Petrzelkova K.J."/>
            <person name="Pardy F."/>
            <person name="Fuh T."/>
            <person name="Niatou-Singa F.S."/>
            <person name="Gouil Q."/>
            <person name="Baker L."/>
            <person name="Ritchie M.E."/>
            <person name="Jex A.R."/>
            <person name="Gazzola D."/>
            <person name="Li H."/>
            <person name="Toshio Fujiwara R."/>
            <person name="Zhan B."/>
            <person name="Aroian R.V."/>
            <person name="Pafco B."/>
            <person name="Schwarz E.M."/>
        </authorList>
    </citation>
    <scope>NUCLEOTIDE SEQUENCE [LARGE SCALE GENOMIC DNA]</scope>
    <source>
        <strain evidence="1 2">Aroian</strain>
        <tissue evidence="1">Whole animal</tissue>
    </source>
</reference>
<keyword evidence="2" id="KW-1185">Reference proteome</keyword>
<name>A0ABR1BXF3_NECAM</name>
<gene>
    <name evidence="1" type="primary">Necator_chrI.g3594</name>
    <name evidence="1" type="ORF">RB195_007465</name>
</gene>
<organism evidence="1 2">
    <name type="scientific">Necator americanus</name>
    <name type="common">Human hookworm</name>
    <dbReference type="NCBI Taxonomy" id="51031"/>
    <lineage>
        <taxon>Eukaryota</taxon>
        <taxon>Metazoa</taxon>
        <taxon>Ecdysozoa</taxon>
        <taxon>Nematoda</taxon>
        <taxon>Chromadorea</taxon>
        <taxon>Rhabditida</taxon>
        <taxon>Rhabditina</taxon>
        <taxon>Rhabditomorpha</taxon>
        <taxon>Strongyloidea</taxon>
        <taxon>Ancylostomatidae</taxon>
        <taxon>Bunostominae</taxon>
        <taxon>Necator</taxon>
    </lineage>
</organism>
<proteinExistence type="predicted"/>
<evidence type="ECO:0000313" key="2">
    <source>
        <dbReference type="Proteomes" id="UP001303046"/>
    </source>
</evidence>
<protein>
    <submittedName>
        <fullName evidence="1">Uncharacterized protein</fullName>
    </submittedName>
</protein>
<sequence length="80" mass="9393">MPGDPRKYLDEVALKSFLEIQKTPSDVLLAMKTLSSSYKEICKEEWCEFPILPYKLKNNVVRIQHLCYEEIKQNSSKLSR</sequence>
<evidence type="ECO:0000313" key="1">
    <source>
        <dbReference type="EMBL" id="KAK6731012.1"/>
    </source>
</evidence>
<accession>A0ABR1BXF3</accession>
<dbReference type="EMBL" id="JAVFWL010000001">
    <property type="protein sequence ID" value="KAK6731012.1"/>
    <property type="molecule type" value="Genomic_DNA"/>
</dbReference>